<dbReference type="PANTHER" id="PTHR22899">
    <property type="entry name" value="CYCLIN-RELATED F-BOX FAMILY"/>
    <property type="match status" value="1"/>
</dbReference>
<feature type="domain" description="F-box" evidence="1">
    <location>
        <begin position="4"/>
        <end position="55"/>
    </location>
</feature>
<dbReference type="PANTHER" id="PTHR22899:SF0">
    <property type="entry name" value="F-BOX ASSOCIATED DOMAIN-CONTAINING PROTEIN-RELATED"/>
    <property type="match status" value="1"/>
</dbReference>
<evidence type="ECO:0000259" key="1">
    <source>
        <dbReference type="PROSITE" id="PS50181"/>
    </source>
</evidence>
<dbReference type="InterPro" id="IPR053222">
    <property type="entry name" value="Zygotic_Embryogenesis-Asso"/>
</dbReference>
<dbReference type="Pfam" id="PF00646">
    <property type="entry name" value="F-box"/>
    <property type="match status" value="1"/>
</dbReference>
<dbReference type="PROSITE" id="PS50181">
    <property type="entry name" value="FBOX"/>
    <property type="match status" value="1"/>
</dbReference>
<name>E3NEC8_CAERE</name>
<keyword evidence="3" id="KW-1185">Reference proteome</keyword>
<dbReference type="AlphaFoldDB" id="E3NEC8"/>
<dbReference type="SUPFAM" id="SSF81383">
    <property type="entry name" value="F-box domain"/>
    <property type="match status" value="1"/>
</dbReference>
<evidence type="ECO:0000313" key="3">
    <source>
        <dbReference type="Proteomes" id="UP000008281"/>
    </source>
</evidence>
<sequence length="202" mass="23248">MQPIFPLFRLPENVIVHVLQYMDPKQLLIISLVSTKSKNLVTSLGLRARNVYIYISREISLPVAIEGYIFALKFYDDSNIQNELLSVDITLPVDALLLFVNEAIKSSTPFNFSDWLDHIKSVFCYAKPPNIKFYRGCERFEIQSLKEAIGNVDFLHVDSEVTDVYNKEVLKHFNAPNKLYLGRNPFDETCEIQLHSLSKTSK</sequence>
<dbReference type="Proteomes" id="UP000008281">
    <property type="component" value="Unassembled WGS sequence"/>
</dbReference>
<dbReference type="InterPro" id="IPR036047">
    <property type="entry name" value="F-box-like_dom_sf"/>
</dbReference>
<dbReference type="SMART" id="SM00256">
    <property type="entry name" value="FBOX"/>
    <property type="match status" value="1"/>
</dbReference>
<organism evidence="3">
    <name type="scientific">Caenorhabditis remanei</name>
    <name type="common">Caenorhabditis vulgaris</name>
    <dbReference type="NCBI Taxonomy" id="31234"/>
    <lineage>
        <taxon>Eukaryota</taxon>
        <taxon>Metazoa</taxon>
        <taxon>Ecdysozoa</taxon>
        <taxon>Nematoda</taxon>
        <taxon>Chromadorea</taxon>
        <taxon>Rhabditida</taxon>
        <taxon>Rhabditina</taxon>
        <taxon>Rhabditomorpha</taxon>
        <taxon>Rhabditoidea</taxon>
        <taxon>Rhabditidae</taxon>
        <taxon>Peloderinae</taxon>
        <taxon>Caenorhabditis</taxon>
    </lineage>
</organism>
<dbReference type="HOGENOM" id="CLU_028840_1_0_1"/>
<dbReference type="InParanoid" id="E3NEC8"/>
<dbReference type="OrthoDB" id="1107553at2759"/>
<dbReference type="EMBL" id="DS268620">
    <property type="protein sequence ID" value="EFO94601.1"/>
    <property type="molecule type" value="Genomic_DNA"/>
</dbReference>
<dbReference type="OMA" id="RCIGINC"/>
<evidence type="ECO:0000313" key="2">
    <source>
        <dbReference type="EMBL" id="EFO94601.1"/>
    </source>
</evidence>
<gene>
    <name evidence="2" type="ORF">CRE_06134</name>
</gene>
<reference evidence="2" key="1">
    <citation type="submission" date="2007-07" db="EMBL/GenBank/DDBJ databases">
        <title>PCAP assembly of the Caenorhabditis remanei genome.</title>
        <authorList>
            <consortium name="The Caenorhabditis remanei Sequencing Consortium"/>
            <person name="Wilson R.K."/>
        </authorList>
    </citation>
    <scope>NUCLEOTIDE SEQUENCE [LARGE SCALE GENOMIC DNA]</scope>
    <source>
        <strain evidence="2">PB4641</strain>
    </source>
</reference>
<protein>
    <recommendedName>
        <fullName evidence="1">F-box domain-containing protein</fullName>
    </recommendedName>
</protein>
<accession>E3NEC8</accession>
<dbReference type="InterPro" id="IPR001810">
    <property type="entry name" value="F-box_dom"/>
</dbReference>
<proteinExistence type="predicted"/>